<dbReference type="PANTHER" id="PTHR46847:SF1">
    <property type="entry name" value="D-ALLOSE-BINDING PERIPLASMIC PROTEIN-RELATED"/>
    <property type="match status" value="1"/>
</dbReference>
<dbReference type="AlphaFoldDB" id="A0A383THN9"/>
<dbReference type="Proteomes" id="UP000262072">
    <property type="component" value="Unassembled WGS sequence"/>
</dbReference>
<feature type="chain" id="PRO_5039486581" description="Periplasmic binding protein domain-containing protein" evidence="5">
    <location>
        <begin position="23"/>
        <end position="352"/>
    </location>
</feature>
<dbReference type="GO" id="GO:0030246">
    <property type="term" value="F:carbohydrate binding"/>
    <property type="evidence" value="ECO:0007669"/>
    <property type="project" value="UniProtKB-ARBA"/>
</dbReference>
<evidence type="ECO:0000256" key="2">
    <source>
        <dbReference type="ARBA" id="ARBA00007639"/>
    </source>
</evidence>
<dbReference type="Gene3D" id="3.40.50.2300">
    <property type="match status" value="2"/>
</dbReference>
<comment type="subcellular location">
    <subcellularLocation>
        <location evidence="1">Cell envelope</location>
    </subcellularLocation>
</comment>
<dbReference type="InterPro" id="IPR025997">
    <property type="entry name" value="SBP_2_dom"/>
</dbReference>
<feature type="compositionally biased region" description="Basic and acidic residues" evidence="4">
    <location>
        <begin position="341"/>
        <end position="352"/>
    </location>
</feature>
<protein>
    <recommendedName>
        <fullName evidence="6">Periplasmic binding protein domain-containing protein</fullName>
    </recommendedName>
</protein>
<evidence type="ECO:0000259" key="6">
    <source>
        <dbReference type="Pfam" id="PF13407"/>
    </source>
</evidence>
<reference evidence="8" key="1">
    <citation type="submission" date="2018-05" db="EMBL/GenBank/DDBJ databases">
        <authorList>
            <person name="Strepis N."/>
        </authorList>
    </citation>
    <scope>NUCLEOTIDE SEQUENCE [LARGE SCALE GENOMIC DNA]</scope>
</reference>
<sequence>MLKKRKTLLTGISIATMLLLGACGNESSTDADMSKTLYFVPIVDTGAYWNPMKKGAEDAAEDLGYTLVTKTSPSAEPSKKEKHIGFIKEATAKDVAGIAVAPIEKKSFVDPIVAAMDKDIPVITFDADLENEADRTAYVGTDNVSAGKELGKQAAEEMKAKGITSGSIAVVCVDVAQPTMIDREEGIKAGFEEVYGADASNFKFLATIQDNDQPSESKKQLEGYISANKDLVTVFSLGSEGPDVGVMSAIESQGKSGEILHYGFDYTDTWLKGIEDGRITAIVDQDAYQIGYQVIENLVKAIDGEEIDKTIPIDVKYVKAADLKAYGEEKSKIKTGSTDDAETKDSETKDSE</sequence>
<keyword evidence="3 5" id="KW-0732">Signal</keyword>
<evidence type="ECO:0000256" key="1">
    <source>
        <dbReference type="ARBA" id="ARBA00004196"/>
    </source>
</evidence>
<feature type="domain" description="Periplasmic binding protein" evidence="6">
    <location>
        <begin position="38"/>
        <end position="306"/>
    </location>
</feature>
<dbReference type="PANTHER" id="PTHR46847">
    <property type="entry name" value="D-ALLOSE-BINDING PERIPLASMIC PROTEIN-RELATED"/>
    <property type="match status" value="1"/>
</dbReference>
<feature type="region of interest" description="Disordered" evidence="4">
    <location>
        <begin position="330"/>
        <end position="352"/>
    </location>
</feature>
<dbReference type="PROSITE" id="PS51257">
    <property type="entry name" value="PROKAR_LIPOPROTEIN"/>
    <property type="match status" value="1"/>
</dbReference>
<dbReference type="InterPro" id="IPR028082">
    <property type="entry name" value="Peripla_BP_I"/>
</dbReference>
<dbReference type="EMBL" id="UNRR01000041">
    <property type="protein sequence ID" value="SYZ79880.1"/>
    <property type="molecule type" value="Genomic_DNA"/>
</dbReference>
<dbReference type="RefSeq" id="WP_119093930.1">
    <property type="nucleotide sequence ID" value="NZ_UNRR01000041.1"/>
</dbReference>
<dbReference type="SUPFAM" id="SSF53822">
    <property type="entry name" value="Periplasmic binding protein-like I"/>
    <property type="match status" value="1"/>
</dbReference>
<feature type="signal peptide" evidence="5">
    <location>
        <begin position="1"/>
        <end position="22"/>
    </location>
</feature>
<dbReference type="CDD" id="cd01536">
    <property type="entry name" value="PBP1_ABC_sugar_binding-like"/>
    <property type="match status" value="1"/>
</dbReference>
<evidence type="ECO:0000256" key="4">
    <source>
        <dbReference type="SAM" id="MobiDB-lite"/>
    </source>
</evidence>
<gene>
    <name evidence="7" type="ORF">TART1_2756</name>
</gene>
<dbReference type="GO" id="GO:0030313">
    <property type="term" value="C:cell envelope"/>
    <property type="evidence" value="ECO:0007669"/>
    <property type="project" value="UniProtKB-SubCell"/>
</dbReference>
<dbReference type="Pfam" id="PF13407">
    <property type="entry name" value="Peripla_BP_4"/>
    <property type="match status" value="1"/>
</dbReference>
<dbReference type="OrthoDB" id="356537at2"/>
<proteinExistence type="inferred from homology"/>
<evidence type="ECO:0000256" key="5">
    <source>
        <dbReference type="SAM" id="SignalP"/>
    </source>
</evidence>
<name>A0A383THN9_9LACT</name>
<accession>A0A383THN9</accession>
<comment type="similarity">
    <text evidence="2">Belongs to the bacterial solute-binding protein 2 family.</text>
</comment>
<organism evidence="7 8">
    <name type="scientific">Trichococcus shcherbakoviae</name>
    <dbReference type="NCBI Taxonomy" id="2094020"/>
    <lineage>
        <taxon>Bacteria</taxon>
        <taxon>Bacillati</taxon>
        <taxon>Bacillota</taxon>
        <taxon>Bacilli</taxon>
        <taxon>Lactobacillales</taxon>
        <taxon>Carnobacteriaceae</taxon>
        <taxon>Trichococcus</taxon>
    </lineage>
</organism>
<evidence type="ECO:0000313" key="8">
    <source>
        <dbReference type="Proteomes" id="UP000262072"/>
    </source>
</evidence>
<evidence type="ECO:0000256" key="3">
    <source>
        <dbReference type="ARBA" id="ARBA00022729"/>
    </source>
</evidence>
<evidence type="ECO:0000313" key="7">
    <source>
        <dbReference type="EMBL" id="SYZ79880.1"/>
    </source>
</evidence>